<protein>
    <submittedName>
        <fullName evidence="1">Uncharacterized protein</fullName>
    </submittedName>
</protein>
<dbReference type="OrthoDB" id="2059143at2"/>
<dbReference type="EMBL" id="CP061336">
    <property type="protein sequence ID" value="QNU68089.1"/>
    <property type="molecule type" value="Genomic_DNA"/>
</dbReference>
<dbReference type="AlphaFoldDB" id="A0A4V6EP68"/>
<dbReference type="InterPro" id="IPR046905">
    <property type="entry name" value="ABC-3C_MC1"/>
</dbReference>
<keyword evidence="2" id="KW-1185">Reference proteome</keyword>
<reference evidence="1 2" key="1">
    <citation type="submission" date="2020-09" db="EMBL/GenBank/DDBJ databases">
        <title>Characterization and genome sequencing of Ruminiclostridium sp. nov. MA18.</title>
        <authorList>
            <person name="Rettenmaier R."/>
            <person name="Kowollik M.-L."/>
            <person name="Liebl W."/>
            <person name="Zverlov V."/>
        </authorList>
    </citation>
    <scope>NUCLEOTIDE SEQUENCE [LARGE SCALE GENOMIC DNA]</scope>
    <source>
        <strain evidence="1 2">MA18</strain>
    </source>
</reference>
<dbReference type="Pfam" id="PF20289">
    <property type="entry name" value="MComp1"/>
    <property type="match status" value="1"/>
</dbReference>
<proteinExistence type="predicted"/>
<evidence type="ECO:0000313" key="2">
    <source>
        <dbReference type="Proteomes" id="UP000306409"/>
    </source>
</evidence>
<name>A0A4V6EP68_9FIRM</name>
<accession>A0A4V6EP68</accession>
<dbReference type="Proteomes" id="UP000306409">
    <property type="component" value="Chromosome"/>
</dbReference>
<sequence>MREFIESMFDREKKVKFNYQDYNTLFVKEKYNTFYLFFFLNNENELLELKDKAGELYQTIKESKDIYKVDMDKNVTCIYCLCVEDEKYYETEATGTISELSKKICLVEEDLNYFKKNVLLYTDAMDKFASENIGEFDSLCQEKITESNFQDYKKNNIENYQYDFLMNLFIKLPFLNFQKYLLRNKKGYRTVSSFIDEEYNEKKIDKERIINEMNQLEGKIDDENMLYAWLDELIKKKTNVEKNISCEVINDED</sequence>
<gene>
    <name evidence="1" type="ORF">EHE19_006530</name>
</gene>
<dbReference type="KEGG" id="rher:EHE19_006530"/>
<organism evidence="1 2">
    <name type="scientific">Ruminiclostridium herbifermentans</name>
    <dbReference type="NCBI Taxonomy" id="2488810"/>
    <lineage>
        <taxon>Bacteria</taxon>
        <taxon>Bacillati</taxon>
        <taxon>Bacillota</taxon>
        <taxon>Clostridia</taxon>
        <taxon>Eubacteriales</taxon>
        <taxon>Oscillospiraceae</taxon>
        <taxon>Ruminiclostridium</taxon>
    </lineage>
</organism>
<evidence type="ECO:0000313" key="1">
    <source>
        <dbReference type="EMBL" id="QNU68089.1"/>
    </source>
</evidence>
<dbReference type="RefSeq" id="WP_137698475.1">
    <property type="nucleotide sequence ID" value="NZ_CP061336.1"/>
</dbReference>